<sequence length="158" mass="16602">MTFSVRNALPGDVAAVFHVRTSVTENALTRPELEAMGITEASVAAMLSADLPCAWVACHGGRVVGFAIADLEAGALFAAFVLPSHEGRGIGRRLVQEAEQALFSHHAVAWLETGRETRAAGFYRRLGWGGARDVGAGDIRLEKQRPVGPGPVVALASG</sequence>
<keyword evidence="2" id="KW-0012">Acyltransferase</keyword>
<evidence type="ECO:0000313" key="5">
    <source>
        <dbReference type="Proteomes" id="UP000199317"/>
    </source>
</evidence>
<keyword evidence="5" id="KW-1185">Reference proteome</keyword>
<dbReference type="AlphaFoldDB" id="A0A1H0LK93"/>
<dbReference type="RefSeq" id="WP_092832128.1">
    <property type="nucleotide sequence ID" value="NZ_FNJL01000002.1"/>
</dbReference>
<dbReference type="Proteomes" id="UP000199317">
    <property type="component" value="Unassembled WGS sequence"/>
</dbReference>
<dbReference type="InterPro" id="IPR000182">
    <property type="entry name" value="GNAT_dom"/>
</dbReference>
<dbReference type="InterPro" id="IPR050832">
    <property type="entry name" value="Bact_Acetyltransf"/>
</dbReference>
<dbReference type="OrthoDB" id="7356080at2"/>
<organism evidence="4 5">
    <name type="scientific">Paracidovorax cattleyae</name>
    <dbReference type="NCBI Taxonomy" id="80868"/>
    <lineage>
        <taxon>Bacteria</taxon>
        <taxon>Pseudomonadati</taxon>
        <taxon>Pseudomonadota</taxon>
        <taxon>Betaproteobacteria</taxon>
        <taxon>Burkholderiales</taxon>
        <taxon>Comamonadaceae</taxon>
        <taxon>Paracidovorax</taxon>
    </lineage>
</organism>
<dbReference type="CDD" id="cd04301">
    <property type="entry name" value="NAT_SF"/>
    <property type="match status" value="1"/>
</dbReference>
<accession>A0A1H0LK93</accession>
<proteinExistence type="predicted"/>
<dbReference type="Pfam" id="PF00583">
    <property type="entry name" value="Acetyltransf_1"/>
    <property type="match status" value="1"/>
</dbReference>
<dbReference type="PANTHER" id="PTHR43877">
    <property type="entry name" value="AMINOALKYLPHOSPHONATE N-ACETYLTRANSFERASE-RELATED-RELATED"/>
    <property type="match status" value="1"/>
</dbReference>
<evidence type="ECO:0000259" key="3">
    <source>
        <dbReference type="PROSITE" id="PS51186"/>
    </source>
</evidence>
<dbReference type="GO" id="GO:0016747">
    <property type="term" value="F:acyltransferase activity, transferring groups other than amino-acyl groups"/>
    <property type="evidence" value="ECO:0007669"/>
    <property type="project" value="InterPro"/>
</dbReference>
<dbReference type="InterPro" id="IPR016181">
    <property type="entry name" value="Acyl_CoA_acyltransferase"/>
</dbReference>
<protein>
    <submittedName>
        <fullName evidence="4">Acetyltransferase (GNAT) domain-containing protein</fullName>
    </submittedName>
</protein>
<evidence type="ECO:0000313" key="4">
    <source>
        <dbReference type="EMBL" id="SDO68330.1"/>
    </source>
</evidence>
<evidence type="ECO:0000256" key="1">
    <source>
        <dbReference type="ARBA" id="ARBA00022679"/>
    </source>
</evidence>
<dbReference type="SUPFAM" id="SSF55729">
    <property type="entry name" value="Acyl-CoA N-acyltransferases (Nat)"/>
    <property type="match status" value="1"/>
</dbReference>
<gene>
    <name evidence="4" type="ORF">SAMN04489708_102215</name>
</gene>
<evidence type="ECO:0000256" key="2">
    <source>
        <dbReference type="ARBA" id="ARBA00023315"/>
    </source>
</evidence>
<keyword evidence="1 4" id="KW-0808">Transferase</keyword>
<feature type="domain" description="N-acetyltransferase" evidence="3">
    <location>
        <begin position="3"/>
        <end position="146"/>
    </location>
</feature>
<dbReference type="Gene3D" id="3.40.630.30">
    <property type="match status" value="1"/>
</dbReference>
<reference evidence="5" key="1">
    <citation type="submission" date="2016-10" db="EMBL/GenBank/DDBJ databases">
        <authorList>
            <person name="Varghese N."/>
            <person name="Submissions S."/>
        </authorList>
    </citation>
    <scope>NUCLEOTIDE SEQUENCE [LARGE SCALE GENOMIC DNA]</scope>
    <source>
        <strain evidence="5">DSM 17101</strain>
    </source>
</reference>
<dbReference type="EMBL" id="FNJL01000002">
    <property type="protein sequence ID" value="SDO68330.1"/>
    <property type="molecule type" value="Genomic_DNA"/>
</dbReference>
<name>A0A1H0LK93_9BURK</name>
<dbReference type="PROSITE" id="PS51186">
    <property type="entry name" value="GNAT"/>
    <property type="match status" value="1"/>
</dbReference>